<proteinExistence type="predicted"/>
<reference evidence="6" key="1">
    <citation type="journal article" date="2022" name="J Environ Chem Eng">
        <title>Biodegradation of petroleum oil using a constructed nonpathogenic and heavy metal-tolerant bacterial consortium isolated from marine sponges.</title>
        <authorList>
            <person name="Dechsakulwatana C."/>
            <person name="Rungsihiranrut A."/>
            <person name="Muangchinda C."/>
            <person name="Ningthoujam R."/>
            <person name="Klankeo P."/>
            <person name="Pinyakong O."/>
        </authorList>
    </citation>
    <scope>NUCLEOTIDE SEQUENCE [LARGE SCALE GENOMIC DNA]</scope>
    <source>
        <strain evidence="6">MO2-4</strain>
    </source>
</reference>
<sequence length="361" mass="38956">MTDDVLTFVENGVGRIRLNRPKAIHALTADMCGAINDALLAWARDDSVVAVMIDHLPAPDGDPKLSRGFCAGGDIALIARSAAADGVEAERFFSVEYRMNHLLFVYEKPIVAFMDGIVMGGGVGLSLPARYRVATERTSFAMPETGIGLFPDVGGGWYLPRLPGRTGAWLATTGARIDGADCVAVGIATHYMPSEALDAVKARILTDPFDLTLVLDAASTQPPPSTLQATRADIDRLFASDKAEEIVAALEADGGEWARKQVSILRTKSPQTIKVALRQLVEGASKPSFADNMAMEFGLACAVIRRPDFVEGVRAVIFDKDHAPRWTPATLEEVRDEMIDAIFTPLPPDRQWTPLPQLADA</sequence>
<accession>A0ABU3ZTR5</accession>
<gene>
    <name evidence="5" type="ORF">O0R41_04655</name>
</gene>
<dbReference type="EMBL" id="JAPTHD010000001">
    <property type="protein sequence ID" value="MDV5822886.1"/>
    <property type="molecule type" value="Genomic_DNA"/>
</dbReference>
<comment type="caution">
    <text evidence="5">The sequence shown here is derived from an EMBL/GenBank/DDBJ whole genome shotgun (WGS) entry which is preliminary data.</text>
</comment>
<dbReference type="InterPro" id="IPR045004">
    <property type="entry name" value="ECH_dom"/>
</dbReference>
<dbReference type="Proteomes" id="UP001185984">
    <property type="component" value="Unassembled WGS sequence"/>
</dbReference>
<evidence type="ECO:0000259" key="4">
    <source>
        <dbReference type="Pfam" id="PF16113"/>
    </source>
</evidence>
<dbReference type="Gene3D" id="3.90.226.10">
    <property type="entry name" value="2-enoyl-CoA Hydratase, Chain A, domain 1"/>
    <property type="match status" value="1"/>
</dbReference>
<dbReference type="NCBIfam" id="NF004127">
    <property type="entry name" value="PRK05617.1"/>
    <property type="match status" value="1"/>
</dbReference>
<dbReference type="PANTHER" id="PTHR43176:SF3">
    <property type="entry name" value="3-HYDROXYISOBUTYRYL-COA HYDROLASE, MITOCHONDRIAL"/>
    <property type="match status" value="1"/>
</dbReference>
<evidence type="ECO:0000256" key="3">
    <source>
        <dbReference type="ARBA" id="ARBA00022801"/>
    </source>
</evidence>
<evidence type="ECO:0000313" key="6">
    <source>
        <dbReference type="Proteomes" id="UP001185984"/>
    </source>
</evidence>
<dbReference type="CDD" id="cd06558">
    <property type="entry name" value="crotonase-like"/>
    <property type="match status" value="1"/>
</dbReference>
<keyword evidence="6" id="KW-1185">Reference proteome</keyword>
<dbReference type="InterPro" id="IPR032259">
    <property type="entry name" value="HIBYL-CoA-H"/>
</dbReference>
<comment type="catalytic activity">
    <reaction evidence="1">
        <text>3-hydroxy-2-methylpropanoyl-CoA + H2O = 3-hydroxy-2-methylpropanoate + CoA + H(+)</text>
        <dbReference type="Rhea" id="RHEA:20888"/>
        <dbReference type="ChEBI" id="CHEBI:11805"/>
        <dbReference type="ChEBI" id="CHEBI:15377"/>
        <dbReference type="ChEBI" id="CHEBI:15378"/>
        <dbReference type="ChEBI" id="CHEBI:57287"/>
        <dbReference type="ChEBI" id="CHEBI:57340"/>
        <dbReference type="EC" id="3.1.2.4"/>
    </reaction>
</comment>
<evidence type="ECO:0000313" key="5">
    <source>
        <dbReference type="EMBL" id="MDV5822886.1"/>
    </source>
</evidence>
<keyword evidence="3" id="KW-0378">Hydrolase</keyword>
<evidence type="ECO:0000256" key="1">
    <source>
        <dbReference type="ARBA" id="ARBA00001709"/>
    </source>
</evidence>
<organism evidence="5 6">
    <name type="scientific">Sphingobium naphthae</name>
    <dbReference type="NCBI Taxonomy" id="1886786"/>
    <lineage>
        <taxon>Bacteria</taxon>
        <taxon>Pseudomonadati</taxon>
        <taxon>Pseudomonadota</taxon>
        <taxon>Alphaproteobacteria</taxon>
        <taxon>Sphingomonadales</taxon>
        <taxon>Sphingomonadaceae</taxon>
        <taxon>Sphingobium</taxon>
    </lineage>
</organism>
<feature type="domain" description="Enoyl-CoA hydratase/isomerase" evidence="4">
    <location>
        <begin position="13"/>
        <end position="343"/>
    </location>
</feature>
<dbReference type="RefSeq" id="WP_317516221.1">
    <property type="nucleotide sequence ID" value="NZ_JAPTHD010000001.1"/>
</dbReference>
<evidence type="ECO:0000256" key="2">
    <source>
        <dbReference type="ARBA" id="ARBA00011915"/>
    </source>
</evidence>
<dbReference type="PANTHER" id="PTHR43176">
    <property type="entry name" value="3-HYDROXYISOBUTYRYL-COA HYDROLASE-RELATED"/>
    <property type="match status" value="1"/>
</dbReference>
<dbReference type="InterPro" id="IPR029045">
    <property type="entry name" value="ClpP/crotonase-like_dom_sf"/>
</dbReference>
<protein>
    <recommendedName>
        <fullName evidence="2">3-hydroxyisobutyryl-CoA hydrolase</fullName>
        <ecNumber evidence="2">3.1.2.4</ecNumber>
    </recommendedName>
</protein>
<dbReference type="Pfam" id="PF16113">
    <property type="entry name" value="ECH_2"/>
    <property type="match status" value="1"/>
</dbReference>
<name>A0ABU3ZTR5_9SPHN</name>
<dbReference type="EC" id="3.1.2.4" evidence="2"/>
<dbReference type="SUPFAM" id="SSF52096">
    <property type="entry name" value="ClpP/crotonase"/>
    <property type="match status" value="1"/>
</dbReference>